<dbReference type="UniPathway" id="UPA00053">
    <property type="reaction ID" value="UER00089"/>
</dbReference>
<dbReference type="RefSeq" id="WP_117971017.1">
    <property type="nucleotide sequence ID" value="NZ_CATWJF010000039.1"/>
</dbReference>
<feature type="binding site" evidence="7">
    <location>
        <position position="170"/>
    </location>
    <ligand>
        <name>3-phosphoshikimate</name>
        <dbReference type="ChEBI" id="CHEBI:145989"/>
    </ligand>
</feature>
<feature type="active site" description="Proton acceptor" evidence="7">
    <location>
        <position position="312"/>
    </location>
</feature>
<keyword evidence="4 7" id="KW-0808">Transferase</keyword>
<feature type="domain" description="Enolpyruvate transferase" evidence="8">
    <location>
        <begin position="18"/>
        <end position="422"/>
    </location>
</feature>
<comment type="caution">
    <text evidence="9">The sequence shown here is derived from an EMBL/GenBank/DDBJ whole genome shotgun (WGS) entry which is preliminary data.</text>
</comment>
<dbReference type="SUPFAM" id="SSF55205">
    <property type="entry name" value="EPT/RTPC-like"/>
    <property type="match status" value="1"/>
</dbReference>
<reference evidence="9 10" key="1">
    <citation type="submission" date="2018-08" db="EMBL/GenBank/DDBJ databases">
        <title>A genome reference for cultivated species of the human gut microbiota.</title>
        <authorList>
            <person name="Zou Y."/>
            <person name="Xue W."/>
            <person name="Luo G."/>
        </authorList>
    </citation>
    <scope>NUCLEOTIDE SEQUENCE [LARGE SCALE GENOMIC DNA]</scope>
    <source>
        <strain evidence="9 10">AM44-11BH</strain>
    </source>
</reference>
<feature type="binding site" evidence="7">
    <location>
        <position position="124"/>
    </location>
    <ligand>
        <name>phosphoenolpyruvate</name>
        <dbReference type="ChEBI" id="CHEBI:58702"/>
    </ligand>
</feature>
<feature type="binding site" evidence="7">
    <location>
        <position position="96"/>
    </location>
    <ligand>
        <name>phosphoenolpyruvate</name>
        <dbReference type="ChEBI" id="CHEBI:58702"/>
    </ligand>
</feature>
<feature type="binding site" evidence="7">
    <location>
        <position position="171"/>
    </location>
    <ligand>
        <name>3-phosphoshikimate</name>
        <dbReference type="ChEBI" id="CHEBI:145989"/>
    </ligand>
</feature>
<dbReference type="InterPro" id="IPR006264">
    <property type="entry name" value="EPSP_synthase"/>
</dbReference>
<feature type="binding site" evidence="7">
    <location>
        <position position="388"/>
    </location>
    <ligand>
        <name>phosphoenolpyruvate</name>
        <dbReference type="ChEBI" id="CHEBI:58702"/>
    </ligand>
</feature>
<feature type="binding site" evidence="7">
    <location>
        <position position="172"/>
    </location>
    <ligand>
        <name>3-phosphoshikimate</name>
        <dbReference type="ChEBI" id="CHEBI:145989"/>
    </ligand>
</feature>
<evidence type="ECO:0000256" key="1">
    <source>
        <dbReference type="ARBA" id="ARBA00004811"/>
    </source>
</evidence>
<keyword evidence="10" id="KW-1185">Reference proteome</keyword>
<feature type="binding site" evidence="7">
    <location>
        <position position="28"/>
    </location>
    <ligand>
        <name>3-phosphoshikimate</name>
        <dbReference type="ChEBI" id="CHEBI:145989"/>
    </ligand>
</feature>
<evidence type="ECO:0000256" key="6">
    <source>
        <dbReference type="ARBA" id="ARBA00044633"/>
    </source>
</evidence>
<comment type="similarity">
    <text evidence="2 7">Belongs to the EPSP synthase family.</text>
</comment>
<feature type="binding site" evidence="7">
    <location>
        <position position="24"/>
    </location>
    <ligand>
        <name>3-phosphoshikimate</name>
        <dbReference type="ChEBI" id="CHEBI:145989"/>
    </ligand>
</feature>
<dbReference type="Proteomes" id="UP000284779">
    <property type="component" value="Unassembled WGS sequence"/>
</dbReference>
<dbReference type="GO" id="GO:0009073">
    <property type="term" value="P:aromatic amino acid family biosynthetic process"/>
    <property type="evidence" value="ECO:0007669"/>
    <property type="project" value="UniProtKB-KW"/>
</dbReference>
<dbReference type="PANTHER" id="PTHR21090">
    <property type="entry name" value="AROM/DEHYDROQUINATE SYNTHASE"/>
    <property type="match status" value="1"/>
</dbReference>
<evidence type="ECO:0000256" key="2">
    <source>
        <dbReference type="ARBA" id="ARBA00009948"/>
    </source>
</evidence>
<dbReference type="InterPro" id="IPR001986">
    <property type="entry name" value="Enolpyruvate_Tfrase_dom"/>
</dbReference>
<feature type="binding site" evidence="7">
    <location>
        <position position="172"/>
    </location>
    <ligand>
        <name>phosphoenolpyruvate</name>
        <dbReference type="ChEBI" id="CHEBI:58702"/>
    </ligand>
</feature>
<dbReference type="Gene3D" id="3.65.10.10">
    <property type="entry name" value="Enolpyruvate transferase domain"/>
    <property type="match status" value="2"/>
</dbReference>
<dbReference type="Pfam" id="PF00275">
    <property type="entry name" value="EPSP_synthase"/>
    <property type="match status" value="1"/>
</dbReference>
<dbReference type="GO" id="GO:0003866">
    <property type="term" value="F:3-phosphoshikimate 1-carboxyvinyltransferase activity"/>
    <property type="evidence" value="ECO:0007669"/>
    <property type="project" value="UniProtKB-UniRule"/>
</dbReference>
<comment type="subunit">
    <text evidence="7">Monomer.</text>
</comment>
<comment type="subcellular location">
    <subcellularLocation>
        <location evidence="7">Cytoplasm</location>
    </subcellularLocation>
</comment>
<organism evidence="9 10">
    <name type="scientific">Eubacterium ventriosum</name>
    <dbReference type="NCBI Taxonomy" id="39496"/>
    <lineage>
        <taxon>Bacteria</taxon>
        <taxon>Bacillati</taxon>
        <taxon>Bacillota</taxon>
        <taxon>Clostridia</taxon>
        <taxon>Eubacteriales</taxon>
        <taxon>Eubacteriaceae</taxon>
        <taxon>Eubacterium</taxon>
    </lineage>
</organism>
<comment type="function">
    <text evidence="7">Catalyzes the transfer of the enolpyruvyl moiety of phosphoenolpyruvate (PEP) to the 5-hydroxyl of shikimate-3-phosphate (S3P) to produce enolpyruvyl shikimate-3-phosphate and inorganic phosphate.</text>
</comment>
<evidence type="ECO:0000313" key="9">
    <source>
        <dbReference type="EMBL" id="RHA17724.1"/>
    </source>
</evidence>
<comment type="pathway">
    <text evidence="1 7">Metabolic intermediate biosynthesis; chorismate biosynthesis; chorismate from D-erythrose 4-phosphate and phosphoenolpyruvate: step 6/7.</text>
</comment>
<keyword evidence="5 7" id="KW-0057">Aromatic amino acid biosynthesis</keyword>
<dbReference type="AlphaFoldDB" id="A0A413R6S5"/>
<dbReference type="GO" id="GO:0009423">
    <property type="term" value="P:chorismate biosynthetic process"/>
    <property type="evidence" value="ECO:0007669"/>
    <property type="project" value="UniProtKB-UniRule"/>
</dbReference>
<gene>
    <name evidence="7 9" type="primary">aroA</name>
    <name evidence="9" type="ORF">DW944_08820</name>
</gene>
<dbReference type="InterPro" id="IPR013792">
    <property type="entry name" value="RNA3'P_cycl/enolpyr_Trfase_a/b"/>
</dbReference>
<sequence length="430" mass="46938">MEKYAVKKLNKKNNINASVPGSKSITNRALMLAAMSDGICTLNGVLFSSDSRAFLDCLISLGFSVQIDEESAKVVIKGENGRIPNRKATINVQSAGTAARFMTVFLAVAGGDYTLQSSEQMKKRPMSELLGSLTAKGVEIKCLEEEGHFPFEIHSKGIKSGNIKIDTTTSSQYASALLMASVMNGMNVELTGSRVDGAYIKITTNMLKQFDIDFDREGNTYIIKKQSYICNVYNVEPDMSAACYFYAMAAILGVKSIVKGIHKDSMQGDIKFIYALERIGCVITDKPEGLEVDGTSAVGYEGIDIDMSDFSDQALTMAVVAAFGKTETRIRNIGHIRGQESDRVQVIVNELNRMGCDAKIVEEGGSTDVIITPGKLHGAEIENYDDHRVAMSFAVAGLAVDGIVIKNPMCCRKTFENYFDVLETIEKEDE</sequence>
<comment type="caution">
    <text evidence="7">Lacks conserved residue(s) required for the propagation of feature annotation.</text>
</comment>
<dbReference type="HAMAP" id="MF_00210">
    <property type="entry name" value="EPSP_synth"/>
    <property type="match status" value="1"/>
</dbReference>
<dbReference type="CDD" id="cd01556">
    <property type="entry name" value="EPSP_synthase"/>
    <property type="match status" value="1"/>
</dbReference>
<dbReference type="EMBL" id="QSFD01000008">
    <property type="protein sequence ID" value="RHA17724.1"/>
    <property type="molecule type" value="Genomic_DNA"/>
</dbReference>
<feature type="binding site" evidence="7">
    <location>
        <position position="413"/>
    </location>
    <ligand>
        <name>phosphoenolpyruvate</name>
        <dbReference type="ChEBI" id="CHEBI:58702"/>
    </ligand>
</feature>
<feature type="binding site" evidence="7">
    <location>
        <position position="339"/>
    </location>
    <ligand>
        <name>3-phosphoshikimate</name>
        <dbReference type="ChEBI" id="CHEBI:145989"/>
    </ligand>
</feature>
<dbReference type="GO" id="GO:0008652">
    <property type="term" value="P:amino acid biosynthetic process"/>
    <property type="evidence" value="ECO:0007669"/>
    <property type="project" value="UniProtKB-KW"/>
</dbReference>
<dbReference type="NCBIfam" id="TIGR01356">
    <property type="entry name" value="aroA"/>
    <property type="match status" value="1"/>
</dbReference>
<dbReference type="InterPro" id="IPR036968">
    <property type="entry name" value="Enolpyruvate_Tfrase_sf"/>
</dbReference>
<protein>
    <recommendedName>
        <fullName evidence="7">3-phosphoshikimate 1-carboxyvinyltransferase</fullName>
        <ecNumber evidence="7">2.5.1.19</ecNumber>
    </recommendedName>
    <alternativeName>
        <fullName evidence="7">5-enolpyruvylshikimate-3-phosphate synthase</fullName>
        <shortName evidence="7">EPSP synthase</shortName>
        <shortName evidence="7">EPSPS</shortName>
    </alternativeName>
</protein>
<dbReference type="PANTHER" id="PTHR21090:SF5">
    <property type="entry name" value="PENTAFUNCTIONAL AROM POLYPEPTIDE"/>
    <property type="match status" value="1"/>
</dbReference>
<evidence type="ECO:0000256" key="4">
    <source>
        <dbReference type="ARBA" id="ARBA00022679"/>
    </source>
</evidence>
<feature type="binding site" evidence="7">
    <location>
        <position position="23"/>
    </location>
    <ligand>
        <name>3-phosphoshikimate</name>
        <dbReference type="ChEBI" id="CHEBI:145989"/>
    </ligand>
</feature>
<evidence type="ECO:0000256" key="3">
    <source>
        <dbReference type="ARBA" id="ARBA00022605"/>
    </source>
</evidence>
<proteinExistence type="inferred from homology"/>
<evidence type="ECO:0000256" key="5">
    <source>
        <dbReference type="ARBA" id="ARBA00023141"/>
    </source>
</evidence>
<evidence type="ECO:0000256" key="7">
    <source>
        <dbReference type="HAMAP-Rule" id="MF_00210"/>
    </source>
</evidence>
<dbReference type="PIRSF" id="PIRSF000505">
    <property type="entry name" value="EPSPS"/>
    <property type="match status" value="1"/>
</dbReference>
<feature type="binding site" evidence="7">
    <location>
        <position position="343"/>
    </location>
    <ligand>
        <name>phosphoenolpyruvate</name>
        <dbReference type="ChEBI" id="CHEBI:58702"/>
    </ligand>
</feature>
<keyword evidence="3 7" id="KW-0028">Amino-acid biosynthesis</keyword>
<keyword evidence="7" id="KW-0963">Cytoplasm</keyword>
<evidence type="ECO:0000259" key="8">
    <source>
        <dbReference type="Pfam" id="PF00275"/>
    </source>
</evidence>
<feature type="binding site" evidence="7">
    <location>
        <position position="23"/>
    </location>
    <ligand>
        <name>phosphoenolpyruvate</name>
        <dbReference type="ChEBI" id="CHEBI:58702"/>
    </ligand>
</feature>
<feature type="binding site" evidence="7">
    <location>
        <position position="312"/>
    </location>
    <ligand>
        <name>3-phosphoshikimate</name>
        <dbReference type="ChEBI" id="CHEBI:145989"/>
    </ligand>
</feature>
<comment type="catalytic activity">
    <reaction evidence="6">
        <text>3-phosphoshikimate + phosphoenolpyruvate = 5-O-(1-carboxyvinyl)-3-phosphoshikimate + phosphate</text>
        <dbReference type="Rhea" id="RHEA:21256"/>
        <dbReference type="ChEBI" id="CHEBI:43474"/>
        <dbReference type="ChEBI" id="CHEBI:57701"/>
        <dbReference type="ChEBI" id="CHEBI:58702"/>
        <dbReference type="ChEBI" id="CHEBI:145989"/>
        <dbReference type="EC" id="2.5.1.19"/>
    </reaction>
    <physiologicalReaction direction="left-to-right" evidence="6">
        <dbReference type="Rhea" id="RHEA:21257"/>
    </physiologicalReaction>
</comment>
<accession>A0A413R6S5</accession>
<name>A0A413R6S5_9FIRM</name>
<dbReference type="GO" id="GO:0005737">
    <property type="term" value="C:cytoplasm"/>
    <property type="evidence" value="ECO:0007669"/>
    <property type="project" value="UniProtKB-SubCell"/>
</dbReference>
<evidence type="ECO:0000313" key="10">
    <source>
        <dbReference type="Proteomes" id="UP000284779"/>
    </source>
</evidence>
<dbReference type="EC" id="2.5.1.19" evidence="7"/>